<comment type="subcellular location">
    <subcellularLocation>
        <location evidence="1 13">Cytoplasm</location>
    </subcellularLocation>
</comment>
<dbReference type="PIRSF" id="PIRSF004930">
    <property type="entry name" value="Tln_factor_SUA5"/>
    <property type="match status" value="1"/>
</dbReference>
<dbReference type="PANTHER" id="PTHR17490:SF16">
    <property type="entry name" value="THREONYLCARBAMOYL-AMP SYNTHASE"/>
    <property type="match status" value="1"/>
</dbReference>
<comment type="caution">
    <text evidence="16">The sequence shown here is derived from an EMBL/GenBank/DDBJ whole genome shotgun (WGS) entry which is preliminary data.</text>
</comment>
<dbReference type="SUPFAM" id="SSF55821">
    <property type="entry name" value="YrdC/RibB"/>
    <property type="match status" value="1"/>
</dbReference>
<dbReference type="GO" id="GO:0006450">
    <property type="term" value="P:regulation of translational fidelity"/>
    <property type="evidence" value="ECO:0007669"/>
    <property type="project" value="TreeGrafter"/>
</dbReference>
<evidence type="ECO:0000256" key="2">
    <source>
        <dbReference type="ARBA" id="ARBA00007663"/>
    </source>
</evidence>
<dbReference type="Gene3D" id="3.90.870.10">
    <property type="entry name" value="DHBP synthase"/>
    <property type="match status" value="1"/>
</dbReference>
<keyword evidence="7 13" id="KW-0819">tRNA processing</keyword>
<feature type="binding site" evidence="14">
    <location>
        <position position="118"/>
    </location>
    <ligand>
        <name>ATP</name>
        <dbReference type="ChEBI" id="CHEBI:30616"/>
    </ligand>
</feature>
<evidence type="ECO:0000256" key="4">
    <source>
        <dbReference type="ARBA" id="ARBA00015492"/>
    </source>
</evidence>
<feature type="binding site" evidence="14">
    <location>
        <position position="142"/>
    </location>
    <ligand>
        <name>L-threonine</name>
        <dbReference type="ChEBI" id="CHEBI:57926"/>
    </ligand>
</feature>
<evidence type="ECO:0000256" key="6">
    <source>
        <dbReference type="ARBA" id="ARBA00022679"/>
    </source>
</evidence>
<keyword evidence="17" id="KW-1185">Reference proteome</keyword>
<evidence type="ECO:0000256" key="11">
    <source>
        <dbReference type="ARBA" id="ARBA00029774"/>
    </source>
</evidence>
<feature type="binding site" evidence="14">
    <location>
        <position position="182"/>
    </location>
    <ligand>
        <name>L-threonine</name>
        <dbReference type="ChEBI" id="CHEBI:57926"/>
    </ligand>
</feature>
<sequence>MKTKIFDFRNNQNYENLREATEIIKNGGLVAIPTETVYGLGGDGLNGESCRKIFEAKNRPMDNPLILHISDISELKRLTRDVKDSDLEILNKLWPGPLTVILKKSKIIPNEVTAGLDTVAIRMPNKEITREFIKLCETPIAAPSANLSTKPSPTSTKSVLEDMDGRIDAVIDGGDCEIGIESTVLDLTEEYPKILRPGYYTKEKLEKFWKIVYIDEGLNNINLTPKSPGQKYKHYAPNAEVQVLIGDDENFRKAVKKILSKNQDKKIGLMIFENDKGKFENENIIYMGNQNDLSYMGKILFDSLRKMDENSVELVVIRGVEEKGYGLSIMNRLKKSASQNVRRV</sequence>
<feature type="binding site" evidence="14">
    <location>
        <position position="152"/>
    </location>
    <ligand>
        <name>ATP</name>
        <dbReference type="ChEBI" id="CHEBI:30616"/>
    </ligand>
</feature>
<dbReference type="InterPro" id="IPR050156">
    <property type="entry name" value="TC-AMP_synthase_SUA5"/>
</dbReference>
<dbReference type="InterPro" id="IPR017945">
    <property type="entry name" value="DHBP_synth_RibB-like_a/b_dom"/>
</dbReference>
<dbReference type="InterPro" id="IPR006070">
    <property type="entry name" value="Sua5-like_dom"/>
</dbReference>
<dbReference type="PROSITE" id="PS51163">
    <property type="entry name" value="YRDC"/>
    <property type="match status" value="1"/>
</dbReference>
<feature type="domain" description="YrdC-like" evidence="15">
    <location>
        <begin position="14"/>
        <end position="200"/>
    </location>
</feature>
<keyword evidence="5 13" id="KW-0963">Cytoplasm</keyword>
<feature type="binding site" evidence="14">
    <location>
        <position position="68"/>
    </location>
    <ligand>
        <name>L-threonine</name>
        <dbReference type="ChEBI" id="CHEBI:57926"/>
    </ligand>
</feature>
<keyword evidence="9 13" id="KW-0547">Nucleotide-binding</keyword>
<dbReference type="EC" id="2.7.7.87" evidence="3 13"/>
<evidence type="ECO:0000256" key="1">
    <source>
        <dbReference type="ARBA" id="ARBA00004496"/>
    </source>
</evidence>
<evidence type="ECO:0000313" key="17">
    <source>
        <dbReference type="Proteomes" id="UP000297454"/>
    </source>
</evidence>
<keyword evidence="10 13" id="KW-0067">ATP-binding</keyword>
<accession>A0A4R9C263</accession>
<dbReference type="GO" id="GO:0000049">
    <property type="term" value="F:tRNA binding"/>
    <property type="evidence" value="ECO:0007669"/>
    <property type="project" value="TreeGrafter"/>
</dbReference>
<dbReference type="FunFam" id="3.90.870.10:FF:000009">
    <property type="entry name" value="Threonylcarbamoyl-AMP synthase, putative"/>
    <property type="match status" value="1"/>
</dbReference>
<dbReference type="Proteomes" id="UP000297454">
    <property type="component" value="Unassembled WGS sequence"/>
</dbReference>
<organism evidence="16 17">
    <name type="scientific">Helcococcus ovis</name>
    <dbReference type="NCBI Taxonomy" id="72026"/>
    <lineage>
        <taxon>Bacteria</taxon>
        <taxon>Bacillati</taxon>
        <taxon>Bacillota</taxon>
        <taxon>Tissierellia</taxon>
        <taxon>Tissierellales</taxon>
        <taxon>Peptoniphilaceae</taxon>
        <taxon>Helcococcus</taxon>
    </lineage>
</organism>
<evidence type="ECO:0000256" key="3">
    <source>
        <dbReference type="ARBA" id="ARBA00012584"/>
    </source>
</evidence>
<comment type="similarity">
    <text evidence="2 13">Belongs to the SUA5 family.</text>
</comment>
<evidence type="ECO:0000256" key="8">
    <source>
        <dbReference type="ARBA" id="ARBA00022695"/>
    </source>
</evidence>
<evidence type="ECO:0000256" key="9">
    <source>
        <dbReference type="ARBA" id="ARBA00022741"/>
    </source>
</evidence>
<dbReference type="EMBL" id="SCFR01000005">
    <property type="protein sequence ID" value="TFF66962.1"/>
    <property type="molecule type" value="Genomic_DNA"/>
</dbReference>
<evidence type="ECO:0000256" key="5">
    <source>
        <dbReference type="ARBA" id="ARBA00022490"/>
    </source>
</evidence>
<dbReference type="InterPro" id="IPR038385">
    <property type="entry name" value="Sua5/YwlC_C"/>
</dbReference>
<gene>
    <name evidence="16" type="ORF">EQF91_02220</name>
</gene>
<feature type="binding site" evidence="14">
    <location>
        <position position="196"/>
    </location>
    <ligand>
        <name>ATP</name>
        <dbReference type="ChEBI" id="CHEBI:30616"/>
    </ligand>
</feature>
<comment type="function">
    <text evidence="13">Required for the formation of a threonylcarbamoyl group on adenosine at position 37 (t(6)A37) in tRNAs that read codons beginning with adenine.</text>
</comment>
<evidence type="ECO:0000256" key="10">
    <source>
        <dbReference type="ARBA" id="ARBA00022840"/>
    </source>
</evidence>
<evidence type="ECO:0000313" key="16">
    <source>
        <dbReference type="EMBL" id="TFF66962.1"/>
    </source>
</evidence>
<dbReference type="PANTHER" id="PTHR17490">
    <property type="entry name" value="SUA5"/>
    <property type="match status" value="1"/>
</dbReference>
<feature type="binding site" evidence="14">
    <location>
        <position position="59"/>
    </location>
    <ligand>
        <name>ATP</name>
        <dbReference type="ChEBI" id="CHEBI:30616"/>
    </ligand>
</feature>
<keyword evidence="6 13" id="KW-0808">Transferase</keyword>
<name>A0A4R9C263_9FIRM</name>
<dbReference type="Pfam" id="PF01300">
    <property type="entry name" value="Sua5_yciO_yrdC"/>
    <property type="match status" value="1"/>
</dbReference>
<dbReference type="GO" id="GO:0008033">
    <property type="term" value="P:tRNA processing"/>
    <property type="evidence" value="ECO:0007669"/>
    <property type="project" value="UniProtKB-KW"/>
</dbReference>
<evidence type="ECO:0000256" key="14">
    <source>
        <dbReference type="PIRSR" id="PIRSR004930-1"/>
    </source>
</evidence>
<feature type="binding site" evidence="14">
    <location>
        <position position="36"/>
    </location>
    <ligand>
        <name>L-threonine</name>
        <dbReference type="ChEBI" id="CHEBI:57926"/>
    </ligand>
</feature>
<dbReference type="InterPro" id="IPR010923">
    <property type="entry name" value="T(6)A37_SUA5"/>
</dbReference>
<feature type="binding site" evidence="14">
    <location>
        <position position="144"/>
    </location>
    <ligand>
        <name>ATP</name>
        <dbReference type="ChEBI" id="CHEBI:30616"/>
    </ligand>
</feature>
<dbReference type="GO" id="GO:0061710">
    <property type="term" value="F:L-threonylcarbamoyladenylate synthase"/>
    <property type="evidence" value="ECO:0007669"/>
    <property type="project" value="UniProtKB-EC"/>
</dbReference>
<dbReference type="RefSeq" id="WP_134743897.1">
    <property type="nucleotide sequence ID" value="NZ_CP119762.1"/>
</dbReference>
<dbReference type="GO" id="GO:0003725">
    <property type="term" value="F:double-stranded RNA binding"/>
    <property type="evidence" value="ECO:0007669"/>
    <property type="project" value="UniProtKB-UniRule"/>
</dbReference>
<protein>
    <recommendedName>
        <fullName evidence="4 13">Threonylcarbamoyl-AMP synthase</fullName>
        <shortName evidence="13">TC-AMP synthase</shortName>
        <ecNumber evidence="3 13">2.7.7.87</ecNumber>
    </recommendedName>
    <alternativeName>
        <fullName evidence="11 13">L-threonylcarbamoyladenylate synthase</fullName>
    </alternativeName>
</protein>
<feature type="binding site" evidence="14">
    <location>
        <position position="63"/>
    </location>
    <ligand>
        <name>ATP</name>
        <dbReference type="ChEBI" id="CHEBI:30616"/>
    </ligand>
</feature>
<evidence type="ECO:0000259" key="15">
    <source>
        <dbReference type="PROSITE" id="PS51163"/>
    </source>
</evidence>
<feature type="binding site" evidence="14">
    <location>
        <position position="235"/>
    </location>
    <ligand>
        <name>ATP</name>
        <dbReference type="ChEBI" id="CHEBI:30616"/>
    </ligand>
</feature>
<dbReference type="NCBIfam" id="TIGR00057">
    <property type="entry name" value="L-threonylcarbamoyladenylate synthase"/>
    <property type="match status" value="1"/>
</dbReference>
<dbReference type="GO" id="GO:0005524">
    <property type="term" value="F:ATP binding"/>
    <property type="evidence" value="ECO:0007669"/>
    <property type="project" value="UniProtKB-UniRule"/>
</dbReference>
<comment type="catalytic activity">
    <reaction evidence="12 13">
        <text>L-threonine + hydrogencarbonate + ATP = L-threonylcarbamoyladenylate + diphosphate + H2O</text>
        <dbReference type="Rhea" id="RHEA:36407"/>
        <dbReference type="ChEBI" id="CHEBI:15377"/>
        <dbReference type="ChEBI" id="CHEBI:17544"/>
        <dbReference type="ChEBI" id="CHEBI:30616"/>
        <dbReference type="ChEBI" id="CHEBI:33019"/>
        <dbReference type="ChEBI" id="CHEBI:57926"/>
        <dbReference type="ChEBI" id="CHEBI:73682"/>
        <dbReference type="EC" id="2.7.7.87"/>
    </reaction>
</comment>
<dbReference type="AlphaFoldDB" id="A0A4R9C263"/>
<evidence type="ECO:0000256" key="7">
    <source>
        <dbReference type="ARBA" id="ARBA00022694"/>
    </source>
</evidence>
<dbReference type="Pfam" id="PF03481">
    <property type="entry name" value="Sua5_C"/>
    <property type="match status" value="1"/>
</dbReference>
<dbReference type="InterPro" id="IPR005145">
    <property type="entry name" value="Sua5_C"/>
</dbReference>
<dbReference type="Gene3D" id="3.40.50.11030">
    <property type="entry name" value="Threonylcarbamoyl-AMP synthase, C-terminal domain"/>
    <property type="match status" value="1"/>
</dbReference>
<feature type="binding site" evidence="14">
    <location>
        <position position="122"/>
    </location>
    <ligand>
        <name>L-threonine</name>
        <dbReference type="ChEBI" id="CHEBI:57926"/>
    </ligand>
</feature>
<reference evidence="16 17" key="1">
    <citation type="submission" date="2019-01" db="EMBL/GenBank/DDBJ databases">
        <title>Draft Genome Sequences of Helcococcus ovis Strains Isolated from the Uterus and Vagina of Dairy Cows with Metritis.</title>
        <authorList>
            <person name="Cunha F."/>
            <person name="Jeon S.J."/>
            <person name="Kutzer P."/>
            <person name="Galvao K.N."/>
        </authorList>
    </citation>
    <scope>NUCLEOTIDE SEQUENCE [LARGE SCALE GENOMIC DNA]</scope>
    <source>
        <strain evidence="16 17">KG-37</strain>
    </source>
</reference>
<keyword evidence="8 13" id="KW-0548">Nucleotidyltransferase</keyword>
<dbReference type="GO" id="GO:0005737">
    <property type="term" value="C:cytoplasm"/>
    <property type="evidence" value="ECO:0007669"/>
    <property type="project" value="UniProtKB-SubCell"/>
</dbReference>
<proteinExistence type="inferred from homology"/>
<evidence type="ECO:0000256" key="12">
    <source>
        <dbReference type="ARBA" id="ARBA00048366"/>
    </source>
</evidence>
<evidence type="ECO:0000256" key="13">
    <source>
        <dbReference type="PIRNR" id="PIRNR004930"/>
    </source>
</evidence>